<feature type="domain" description="AAA" evidence="1">
    <location>
        <begin position="1"/>
        <end position="193"/>
    </location>
</feature>
<sequence length="279" mass="31221">MKVISIVNMKGGVAKTTLAVNLADALTQRHGKKVLLVDLDPQFNATQCLFSGSEYIELRQKGVPTIHDIFNDSPNSYVSVVSGTTRRDSRPLEEISPTVAKDRLHIIIGDLELYRLEMGTGQGREQRLKRYLDATKAKEKYDYVIIDTPPTPSAWMMSALIASDYYLVPVKPEPLSTTGIDLLRGVIHRCSENFGHPISLLGVVLTIAEINTNVFREAKSFLDGNDVWRGKRFNAHLPKRTAIARGQFSQQQILDLQDAESKRLLANVAKEFLERIGDE</sequence>
<dbReference type="Gene3D" id="3.40.50.300">
    <property type="entry name" value="P-loop containing nucleotide triphosphate hydrolases"/>
    <property type="match status" value="1"/>
</dbReference>
<dbReference type="PANTHER" id="PTHR13696">
    <property type="entry name" value="P-LOOP CONTAINING NUCLEOSIDE TRIPHOSPHATE HYDROLASE"/>
    <property type="match status" value="1"/>
</dbReference>
<evidence type="ECO:0000259" key="1">
    <source>
        <dbReference type="Pfam" id="PF13614"/>
    </source>
</evidence>
<evidence type="ECO:0000313" key="2">
    <source>
        <dbReference type="EMBL" id="SOE00297.1"/>
    </source>
</evidence>
<reference evidence="2 3" key="1">
    <citation type="submission" date="2017-09" db="EMBL/GenBank/DDBJ databases">
        <authorList>
            <person name="Ehlers B."/>
            <person name="Leendertz F.H."/>
        </authorList>
    </citation>
    <scope>NUCLEOTIDE SEQUENCE [LARGE SCALE GENOMIC DNA]</scope>
    <source>
        <strain evidence="2 3">USBA 140</strain>
    </source>
</reference>
<dbReference type="OrthoDB" id="9815116at2"/>
<dbReference type="EMBL" id="OCNJ01000012">
    <property type="protein sequence ID" value="SOE00297.1"/>
    <property type="molecule type" value="Genomic_DNA"/>
</dbReference>
<dbReference type="InterPro" id="IPR025669">
    <property type="entry name" value="AAA_dom"/>
</dbReference>
<dbReference type="RefSeq" id="WP_097281140.1">
    <property type="nucleotide sequence ID" value="NZ_OCNJ01000012.1"/>
</dbReference>
<dbReference type="SUPFAM" id="SSF52540">
    <property type="entry name" value="P-loop containing nucleoside triphosphate hydrolases"/>
    <property type="match status" value="1"/>
</dbReference>
<dbReference type="CDD" id="cd02042">
    <property type="entry name" value="ParAB_family"/>
    <property type="match status" value="1"/>
</dbReference>
<dbReference type="PANTHER" id="PTHR13696:SF52">
    <property type="entry name" value="PARA FAMILY PROTEIN CT_582"/>
    <property type="match status" value="1"/>
</dbReference>
<keyword evidence="3" id="KW-1185">Reference proteome</keyword>
<dbReference type="Proteomes" id="UP000219621">
    <property type="component" value="Unassembled WGS sequence"/>
</dbReference>
<accession>A0A286GXM7</accession>
<proteinExistence type="predicted"/>
<evidence type="ECO:0000313" key="3">
    <source>
        <dbReference type="Proteomes" id="UP000219621"/>
    </source>
</evidence>
<dbReference type="AlphaFoldDB" id="A0A286GXM7"/>
<dbReference type="Pfam" id="PF13614">
    <property type="entry name" value="AAA_31"/>
    <property type="match status" value="1"/>
</dbReference>
<protein>
    <submittedName>
        <fullName evidence="2">Chromosome partitioning protein</fullName>
    </submittedName>
</protein>
<name>A0A286GXM7_9PROT</name>
<dbReference type="InterPro" id="IPR027417">
    <property type="entry name" value="P-loop_NTPase"/>
</dbReference>
<gene>
    <name evidence="2" type="ORF">SAMN05421508_11222</name>
</gene>
<dbReference type="InterPro" id="IPR050678">
    <property type="entry name" value="DNA_Partitioning_ATPase"/>
</dbReference>
<organism evidence="2 3">
    <name type="scientific">Caenispirillum bisanense</name>
    <dbReference type="NCBI Taxonomy" id="414052"/>
    <lineage>
        <taxon>Bacteria</taxon>
        <taxon>Pseudomonadati</taxon>
        <taxon>Pseudomonadota</taxon>
        <taxon>Alphaproteobacteria</taxon>
        <taxon>Rhodospirillales</taxon>
        <taxon>Novispirillaceae</taxon>
        <taxon>Caenispirillum</taxon>
    </lineage>
</organism>